<organism evidence="3 4">
    <name type="scientific">Ficus carica</name>
    <name type="common">Common fig</name>
    <dbReference type="NCBI Taxonomy" id="3494"/>
    <lineage>
        <taxon>Eukaryota</taxon>
        <taxon>Viridiplantae</taxon>
        <taxon>Streptophyta</taxon>
        <taxon>Embryophyta</taxon>
        <taxon>Tracheophyta</taxon>
        <taxon>Spermatophyta</taxon>
        <taxon>Magnoliopsida</taxon>
        <taxon>eudicotyledons</taxon>
        <taxon>Gunneridae</taxon>
        <taxon>Pentapetalae</taxon>
        <taxon>rosids</taxon>
        <taxon>fabids</taxon>
        <taxon>Rosales</taxon>
        <taxon>Moraceae</taxon>
        <taxon>Ficeae</taxon>
        <taxon>Ficus</taxon>
    </lineage>
</organism>
<keyword evidence="1" id="KW-0175">Coiled coil</keyword>
<feature type="region of interest" description="Disordered" evidence="2">
    <location>
        <begin position="27"/>
        <end position="48"/>
    </location>
</feature>
<feature type="coiled-coil region" evidence="1">
    <location>
        <begin position="62"/>
        <end position="89"/>
    </location>
</feature>
<name>A0AA88AB25_FICCA</name>
<keyword evidence="4" id="KW-1185">Reference proteome</keyword>
<dbReference type="EMBL" id="BTGU01000032">
    <property type="protein sequence ID" value="GMN49967.1"/>
    <property type="molecule type" value="Genomic_DNA"/>
</dbReference>
<proteinExistence type="predicted"/>
<evidence type="ECO:0000313" key="4">
    <source>
        <dbReference type="Proteomes" id="UP001187192"/>
    </source>
</evidence>
<sequence>MELKLEIFSVRDWFSGFKGIEKGKKQMANSDGLSSKKGTKRLPMSCPRVEDCGDSSKGKAVLWGGRSEVEELNERLKILEEETEILKEALFWSMEERKNMMNEIYQQFRVLQYGCLQTRNHLVIGESSCVNPFEMQNHVFSPESSRPMLWNSENLLDTDDTSSSTMINGTKLQQAA</sequence>
<comment type="caution">
    <text evidence="3">The sequence shown here is derived from an EMBL/GenBank/DDBJ whole genome shotgun (WGS) entry which is preliminary data.</text>
</comment>
<accession>A0AA88AB25</accession>
<dbReference type="Proteomes" id="UP001187192">
    <property type="component" value="Unassembled WGS sequence"/>
</dbReference>
<evidence type="ECO:0000256" key="1">
    <source>
        <dbReference type="SAM" id="Coils"/>
    </source>
</evidence>
<evidence type="ECO:0000313" key="3">
    <source>
        <dbReference type="EMBL" id="GMN49967.1"/>
    </source>
</evidence>
<evidence type="ECO:0000256" key="2">
    <source>
        <dbReference type="SAM" id="MobiDB-lite"/>
    </source>
</evidence>
<reference evidence="3" key="1">
    <citation type="submission" date="2023-07" db="EMBL/GenBank/DDBJ databases">
        <title>draft genome sequence of fig (Ficus carica).</title>
        <authorList>
            <person name="Takahashi T."/>
            <person name="Nishimura K."/>
        </authorList>
    </citation>
    <scope>NUCLEOTIDE SEQUENCE</scope>
</reference>
<gene>
    <name evidence="3" type="ORF">TIFTF001_019134</name>
</gene>
<protein>
    <submittedName>
        <fullName evidence="3">Uncharacterized protein</fullName>
    </submittedName>
</protein>
<dbReference type="AlphaFoldDB" id="A0AA88AB25"/>